<gene>
    <name evidence="2" type="ORF">PITG_20275</name>
</gene>
<reference evidence="3" key="1">
    <citation type="journal article" date="2009" name="Nature">
        <title>Genome sequence and analysis of the Irish potato famine pathogen Phytophthora infestans.</title>
        <authorList>
            <consortium name="The Broad Institute Genome Sequencing Platform"/>
            <person name="Haas B.J."/>
            <person name="Kamoun S."/>
            <person name="Zody M.C."/>
            <person name="Jiang R.H."/>
            <person name="Handsaker R.E."/>
            <person name="Cano L.M."/>
            <person name="Grabherr M."/>
            <person name="Kodira C.D."/>
            <person name="Raffaele S."/>
            <person name="Torto-Alalibo T."/>
            <person name="Bozkurt T.O."/>
            <person name="Ah-Fong A.M."/>
            <person name="Alvarado L."/>
            <person name="Anderson V.L."/>
            <person name="Armstrong M.R."/>
            <person name="Avrova A."/>
            <person name="Baxter L."/>
            <person name="Beynon J."/>
            <person name="Boevink P.C."/>
            <person name="Bollmann S.R."/>
            <person name="Bos J.I."/>
            <person name="Bulone V."/>
            <person name="Cai G."/>
            <person name="Cakir C."/>
            <person name="Carrington J.C."/>
            <person name="Chawner M."/>
            <person name="Conti L."/>
            <person name="Costanzo S."/>
            <person name="Ewan R."/>
            <person name="Fahlgren N."/>
            <person name="Fischbach M.A."/>
            <person name="Fugelstad J."/>
            <person name="Gilroy E.M."/>
            <person name="Gnerre S."/>
            <person name="Green P.J."/>
            <person name="Grenville-Briggs L.J."/>
            <person name="Griffith J."/>
            <person name="Grunwald N.J."/>
            <person name="Horn K."/>
            <person name="Horner N.R."/>
            <person name="Hu C.H."/>
            <person name="Huitema E."/>
            <person name="Jeong D.H."/>
            <person name="Jones A.M."/>
            <person name="Jones J.D."/>
            <person name="Jones R.W."/>
            <person name="Karlsson E.K."/>
            <person name="Kunjeti S.G."/>
            <person name="Lamour K."/>
            <person name="Liu Z."/>
            <person name="Ma L."/>
            <person name="Maclean D."/>
            <person name="Chibucos M.C."/>
            <person name="McDonald H."/>
            <person name="McWalters J."/>
            <person name="Meijer H.J."/>
            <person name="Morgan W."/>
            <person name="Morris P.F."/>
            <person name="Munro C.A."/>
            <person name="O'Neill K."/>
            <person name="Ospina-Giraldo M."/>
            <person name="Pinzon A."/>
            <person name="Pritchard L."/>
            <person name="Ramsahoye B."/>
            <person name="Ren Q."/>
            <person name="Restrepo S."/>
            <person name="Roy S."/>
            <person name="Sadanandom A."/>
            <person name="Savidor A."/>
            <person name="Schornack S."/>
            <person name="Schwartz D.C."/>
            <person name="Schumann U.D."/>
            <person name="Schwessinger B."/>
            <person name="Seyer L."/>
            <person name="Sharpe T."/>
            <person name="Silvar C."/>
            <person name="Song J."/>
            <person name="Studholme D.J."/>
            <person name="Sykes S."/>
            <person name="Thines M."/>
            <person name="van de Vondervoort P.J."/>
            <person name="Phuntumart V."/>
            <person name="Wawra S."/>
            <person name="Weide R."/>
            <person name="Win J."/>
            <person name="Young C."/>
            <person name="Zhou S."/>
            <person name="Fry W."/>
            <person name="Meyers B.C."/>
            <person name="van West P."/>
            <person name="Ristaino J."/>
            <person name="Govers F."/>
            <person name="Birch P.R."/>
            <person name="Whisson S.C."/>
            <person name="Judelson H.S."/>
            <person name="Nusbaum C."/>
        </authorList>
    </citation>
    <scope>NUCLEOTIDE SEQUENCE [LARGE SCALE GENOMIC DNA]</scope>
    <source>
        <strain evidence="3">T30-4</strain>
    </source>
</reference>
<dbReference type="RefSeq" id="XP_002895356.1">
    <property type="nucleotide sequence ID" value="XM_002895310.1"/>
</dbReference>
<dbReference type="EMBL" id="DS028316">
    <property type="protein sequence ID" value="EEY57112.1"/>
    <property type="molecule type" value="Genomic_DNA"/>
</dbReference>
<dbReference type="GeneID" id="9463625"/>
<keyword evidence="2" id="KW-0067">ATP-binding</keyword>
<keyword evidence="3" id="KW-1185">Reference proteome</keyword>
<dbReference type="OrthoDB" id="10255969at2759"/>
<accession>D0P2X1</accession>
<sequence length="213" mass="23342">MIKAPGCDVEAVGAFLRNFVPEAKCLSNFGSEVVFQLPSKSSGVFSTMLQVLDDEKSNLRVVQYGISVTTLEEVFLRISQDREEEAAMGVAVCGVETVDQIRKTSATSANSRGTLTGPSWTPISTESTNRAMFWSQYRALLTKRVRIAKRDKKNLLNAVCIPLLFLIILVSLPEIDVASFMTTSDYATELASVSRQGRCSSANFSLVSRVDLL</sequence>
<dbReference type="VEuPathDB" id="FungiDB:PITG_20275"/>
<feature type="transmembrane region" description="Helical" evidence="1">
    <location>
        <begin position="154"/>
        <end position="172"/>
    </location>
</feature>
<keyword evidence="1" id="KW-0472">Membrane</keyword>
<evidence type="ECO:0000256" key="1">
    <source>
        <dbReference type="SAM" id="Phobius"/>
    </source>
</evidence>
<organism evidence="2 3">
    <name type="scientific">Phytophthora infestans (strain T30-4)</name>
    <name type="common">Potato late blight agent</name>
    <dbReference type="NCBI Taxonomy" id="403677"/>
    <lineage>
        <taxon>Eukaryota</taxon>
        <taxon>Sar</taxon>
        <taxon>Stramenopiles</taxon>
        <taxon>Oomycota</taxon>
        <taxon>Peronosporomycetes</taxon>
        <taxon>Peronosporales</taxon>
        <taxon>Peronosporaceae</taxon>
        <taxon>Phytophthora</taxon>
    </lineage>
</organism>
<evidence type="ECO:0000313" key="2">
    <source>
        <dbReference type="EMBL" id="EEY57112.1"/>
    </source>
</evidence>
<keyword evidence="2" id="KW-0547">Nucleotide-binding</keyword>
<protein>
    <submittedName>
        <fullName evidence="2">ATP-binding Cassette (ABC) Superfamily</fullName>
    </submittedName>
</protein>
<proteinExistence type="predicted"/>
<dbReference type="GO" id="GO:0005524">
    <property type="term" value="F:ATP binding"/>
    <property type="evidence" value="ECO:0007669"/>
    <property type="project" value="UniProtKB-KW"/>
</dbReference>
<dbReference type="HOGENOM" id="CLU_1296596_0_0_1"/>
<dbReference type="OMA" id="NSRGTHW"/>
<name>D0P2X1_PHYIT</name>
<dbReference type="InParanoid" id="D0P2X1"/>
<dbReference type="eggNOG" id="KOG0059">
    <property type="taxonomic scope" value="Eukaryota"/>
</dbReference>
<dbReference type="Proteomes" id="UP000006643">
    <property type="component" value="Unassembled WGS sequence"/>
</dbReference>
<evidence type="ECO:0000313" key="3">
    <source>
        <dbReference type="Proteomes" id="UP000006643"/>
    </source>
</evidence>
<dbReference type="KEGG" id="pif:PITG_20275"/>
<keyword evidence="1" id="KW-1133">Transmembrane helix</keyword>
<keyword evidence="1" id="KW-0812">Transmembrane</keyword>
<dbReference type="AlphaFoldDB" id="D0P2X1"/>